<dbReference type="Proteomes" id="UP000075621">
    <property type="component" value="Unassembled WGS sequence"/>
</dbReference>
<name>A0ABR5VN16_9GAMM</name>
<evidence type="ECO:0000313" key="1">
    <source>
        <dbReference type="EMBL" id="KYL31271.1"/>
    </source>
</evidence>
<reference evidence="1 2" key="1">
    <citation type="submission" date="2016-03" db="EMBL/GenBank/DDBJ databases">
        <authorList>
            <person name="Zhang H."/>
            <person name="Liu R."/>
            <person name="Wang M."/>
            <person name="Wang H."/>
            <person name="Wang L."/>
            <person name="Song L."/>
        </authorList>
    </citation>
    <scope>NUCLEOTIDE SEQUENCE [LARGE SCALE GENOMIC DNA]</scope>
    <source>
        <strain evidence="1 2">DSM 16098</strain>
    </source>
</reference>
<protein>
    <submittedName>
        <fullName evidence="1">Uncharacterized protein</fullName>
    </submittedName>
</protein>
<accession>A0ABR5VN16</accession>
<organism evidence="1 2">
    <name type="scientific">Pseudoalteromonas agarivorans</name>
    <dbReference type="NCBI Taxonomy" id="176102"/>
    <lineage>
        <taxon>Bacteria</taxon>
        <taxon>Pseudomonadati</taxon>
        <taxon>Pseudomonadota</taxon>
        <taxon>Gammaproteobacteria</taxon>
        <taxon>Alteromonadales</taxon>
        <taxon>Pseudoalteromonadaceae</taxon>
        <taxon>Pseudoalteromonas</taxon>
    </lineage>
</organism>
<proteinExistence type="predicted"/>
<dbReference type="RefSeq" id="WP_064387073.1">
    <property type="nucleotide sequence ID" value="NZ_LVCM01000045.1"/>
</dbReference>
<sequence length="245" mass="28306">MYSRRIPVIKWNVHTSSELEGRSEINEIINKLENGLDVNRLLSNKVRKLNQVKNADLLKSEWGIYHLHFREERSEELLFIYLSEGNAYLLDILKHEKADGSVVTWTNTDLIQTIHNNWPHVIKPFIYKTNSTAPILSTEQRRALRRNTGNTNVVLHDGTEYMPIGFGFSSSKHPTSAVIQSDHLLFKVRNLQATVKENYQSIKQALVEHTTEPVIKLKIDDNFQPFVVESKKHILLKLEPSEENA</sequence>
<gene>
    <name evidence="1" type="ORF">A2I98_03905</name>
</gene>
<evidence type="ECO:0000313" key="2">
    <source>
        <dbReference type="Proteomes" id="UP000075621"/>
    </source>
</evidence>
<comment type="caution">
    <text evidence="1">The sequence shown here is derived from an EMBL/GenBank/DDBJ whole genome shotgun (WGS) entry which is preliminary data.</text>
</comment>
<dbReference type="EMBL" id="LVCM01000045">
    <property type="protein sequence ID" value="KYL31271.1"/>
    <property type="molecule type" value="Genomic_DNA"/>
</dbReference>